<dbReference type="EMBL" id="PFBC01000055">
    <property type="protein sequence ID" value="PIR87631.1"/>
    <property type="molecule type" value="Genomic_DNA"/>
</dbReference>
<keyword evidence="2" id="KW-0472">Membrane</keyword>
<evidence type="ECO:0000313" key="4">
    <source>
        <dbReference type="Proteomes" id="UP000230903"/>
    </source>
</evidence>
<evidence type="ECO:0000313" key="3">
    <source>
        <dbReference type="EMBL" id="PIR87631.1"/>
    </source>
</evidence>
<dbReference type="AlphaFoldDB" id="A0A2H0UMM1"/>
<keyword evidence="2" id="KW-1133">Transmembrane helix</keyword>
<evidence type="ECO:0000256" key="1">
    <source>
        <dbReference type="SAM" id="MobiDB-lite"/>
    </source>
</evidence>
<comment type="caution">
    <text evidence="3">The sequence shown here is derived from an EMBL/GenBank/DDBJ whole genome shotgun (WGS) entry which is preliminary data.</text>
</comment>
<dbReference type="Proteomes" id="UP000230903">
    <property type="component" value="Unassembled WGS sequence"/>
</dbReference>
<reference evidence="4" key="1">
    <citation type="submission" date="2017-09" db="EMBL/GenBank/DDBJ databases">
        <title>Depth-based differentiation of microbial function through sediment-hosted aquifers and enrichment of novel symbionts in the deep terrestrial subsurface.</title>
        <authorList>
            <person name="Probst A.J."/>
            <person name="Ladd B."/>
            <person name="Jarett J.K."/>
            <person name="Geller-Mcgrath D.E."/>
            <person name="Sieber C.M.K."/>
            <person name="Emerson J.B."/>
            <person name="Anantharaman K."/>
            <person name="Thomas B.C."/>
            <person name="Malmstrom R."/>
            <person name="Stieglmeier M."/>
            <person name="Klingl A."/>
            <person name="Woyke T."/>
            <person name="Ryan C.M."/>
            <person name="Banfield J.F."/>
        </authorList>
    </citation>
    <scope>NUCLEOTIDE SEQUENCE [LARGE SCALE GENOMIC DNA]</scope>
</reference>
<proteinExistence type="predicted"/>
<feature type="transmembrane region" description="Helical" evidence="2">
    <location>
        <begin position="27"/>
        <end position="45"/>
    </location>
</feature>
<feature type="region of interest" description="Disordered" evidence="1">
    <location>
        <begin position="1"/>
        <end position="22"/>
    </location>
</feature>
<accession>A0A2H0UMM1</accession>
<protein>
    <submittedName>
        <fullName evidence="3">Uncharacterized protein</fullName>
    </submittedName>
</protein>
<keyword evidence="2" id="KW-0812">Transmembrane</keyword>
<name>A0A2H0UMM1_9BACT</name>
<gene>
    <name evidence="3" type="ORF">COU10_03620</name>
</gene>
<feature type="compositionally biased region" description="Polar residues" evidence="1">
    <location>
        <begin position="1"/>
        <end position="18"/>
    </location>
</feature>
<evidence type="ECO:0000256" key="2">
    <source>
        <dbReference type="SAM" id="Phobius"/>
    </source>
</evidence>
<organism evidence="3 4">
    <name type="scientific">Candidatus Harrisonbacteria bacterium CG10_big_fil_rev_8_21_14_0_10_45_28</name>
    <dbReference type="NCBI Taxonomy" id="1974586"/>
    <lineage>
        <taxon>Bacteria</taxon>
        <taxon>Candidatus Harrisoniibacteriota</taxon>
    </lineage>
</organism>
<sequence length="82" mass="8844">MDEQMNQPQVQTEINNSPAPVKGGNNALTIVVVIVILVIAAFLLWRYLPANEEVMEEGTTEEVTTPVAGVEAPAVVEVEVVQ</sequence>